<dbReference type="Gene3D" id="1.10.10.60">
    <property type="entry name" value="Homeodomain-like"/>
    <property type="match status" value="1"/>
</dbReference>
<dbReference type="GO" id="GO:0005829">
    <property type="term" value="C:cytosol"/>
    <property type="evidence" value="ECO:0007669"/>
    <property type="project" value="TreeGrafter"/>
</dbReference>
<dbReference type="InterPro" id="IPR018060">
    <property type="entry name" value="HTH_AraC"/>
</dbReference>
<dbReference type="SUPFAM" id="SSF46689">
    <property type="entry name" value="Homeodomain-like"/>
    <property type="match status" value="1"/>
</dbReference>
<keyword evidence="3" id="KW-0804">Transcription</keyword>
<name>A0A1H1G2A3_9ACTN</name>
<dbReference type="OrthoDB" id="5241536at2"/>
<gene>
    <name evidence="6" type="ORF">SAMN04489765_3045</name>
</gene>
<sequence length="369" mass="39348">MVRLGHPSGPPPGDDERAAALPAPVVAHLLESLSRAGHPVADWAARSGFSCDEASADLRLPFVHVLRFLTEVVRALPERPLGLEAGGRPLLQSFGMLGVAIQTAPDVRGAVAAGLQFHRAAGSLVDFAVHEDAETIRLTLVPRSPDPALLPFLCEETMLSVTTLLRSALVDEGFAPAALDLPYPAPSYAALYERSFGCVVRFEAPAARMTVPRGVLDTPLPRREPAVHAAALAACRAVDGTAAQARELDHVWAVERLLLAELHRPCTMAGIARALNTTERTLRRNLADAGESFRAIHARVRRDRAEHLLRTTDLPLRAVAQAVGFADTRDFRRAFAGWTGRTPGEVRTDAGRGGGAIADDPGGSAVTAR</sequence>
<dbReference type="GO" id="GO:0000976">
    <property type="term" value="F:transcription cis-regulatory region binding"/>
    <property type="evidence" value="ECO:0007669"/>
    <property type="project" value="TreeGrafter"/>
</dbReference>
<dbReference type="PANTHER" id="PTHR47894">
    <property type="entry name" value="HTH-TYPE TRANSCRIPTIONAL REGULATOR GADX"/>
    <property type="match status" value="1"/>
</dbReference>
<dbReference type="InterPro" id="IPR009057">
    <property type="entry name" value="Homeodomain-like_sf"/>
</dbReference>
<dbReference type="PROSITE" id="PS01124">
    <property type="entry name" value="HTH_ARAC_FAMILY_2"/>
    <property type="match status" value="1"/>
</dbReference>
<dbReference type="EMBL" id="FNLF01000002">
    <property type="protein sequence ID" value="SDR07018.1"/>
    <property type="molecule type" value="Genomic_DNA"/>
</dbReference>
<evidence type="ECO:0000256" key="2">
    <source>
        <dbReference type="ARBA" id="ARBA00023125"/>
    </source>
</evidence>
<dbReference type="Proteomes" id="UP000183053">
    <property type="component" value="Unassembled WGS sequence"/>
</dbReference>
<evidence type="ECO:0000313" key="7">
    <source>
        <dbReference type="Proteomes" id="UP000183053"/>
    </source>
</evidence>
<dbReference type="InterPro" id="IPR032687">
    <property type="entry name" value="AraC-type_N"/>
</dbReference>
<evidence type="ECO:0000256" key="4">
    <source>
        <dbReference type="SAM" id="MobiDB-lite"/>
    </source>
</evidence>
<dbReference type="RefSeq" id="WP_068568733.1">
    <property type="nucleotide sequence ID" value="NZ_FNLF01000002.1"/>
</dbReference>
<dbReference type="Pfam" id="PF12833">
    <property type="entry name" value="HTH_18"/>
    <property type="match status" value="1"/>
</dbReference>
<evidence type="ECO:0000313" key="6">
    <source>
        <dbReference type="EMBL" id="SDR07018.1"/>
    </source>
</evidence>
<protein>
    <submittedName>
        <fullName evidence="6">AraC-type DNA-binding protein</fullName>
    </submittedName>
</protein>
<accession>A0A1H1G2A3</accession>
<proteinExistence type="predicted"/>
<reference evidence="7" key="1">
    <citation type="submission" date="2016-10" db="EMBL/GenBank/DDBJ databases">
        <authorList>
            <person name="Varghese N."/>
            <person name="Submissions S."/>
        </authorList>
    </citation>
    <scope>NUCLEOTIDE SEQUENCE [LARGE SCALE GENOMIC DNA]</scope>
    <source>
        <strain evidence="7">DSM 44142</strain>
    </source>
</reference>
<evidence type="ECO:0000256" key="1">
    <source>
        <dbReference type="ARBA" id="ARBA00023015"/>
    </source>
</evidence>
<dbReference type="GO" id="GO:0003700">
    <property type="term" value="F:DNA-binding transcription factor activity"/>
    <property type="evidence" value="ECO:0007669"/>
    <property type="project" value="InterPro"/>
</dbReference>
<keyword evidence="7" id="KW-1185">Reference proteome</keyword>
<evidence type="ECO:0000256" key="3">
    <source>
        <dbReference type="ARBA" id="ARBA00023163"/>
    </source>
</evidence>
<organism evidence="6 7">
    <name type="scientific">Tsukamurella pulmonis</name>
    <dbReference type="NCBI Taxonomy" id="47312"/>
    <lineage>
        <taxon>Bacteria</taxon>
        <taxon>Bacillati</taxon>
        <taxon>Actinomycetota</taxon>
        <taxon>Actinomycetes</taxon>
        <taxon>Mycobacteriales</taxon>
        <taxon>Tsukamurellaceae</taxon>
        <taxon>Tsukamurella</taxon>
    </lineage>
</organism>
<dbReference type="SMART" id="SM00342">
    <property type="entry name" value="HTH_ARAC"/>
    <property type="match status" value="1"/>
</dbReference>
<keyword evidence="2 6" id="KW-0238">DNA-binding</keyword>
<dbReference type="STRING" id="47312.SAMN04489765_3045"/>
<feature type="domain" description="HTH araC/xylS-type" evidence="5">
    <location>
        <begin position="252"/>
        <end position="349"/>
    </location>
</feature>
<feature type="region of interest" description="Disordered" evidence="4">
    <location>
        <begin position="342"/>
        <end position="369"/>
    </location>
</feature>
<evidence type="ECO:0000259" key="5">
    <source>
        <dbReference type="PROSITE" id="PS01124"/>
    </source>
</evidence>
<dbReference type="Pfam" id="PF12625">
    <property type="entry name" value="Arabinose_bd"/>
    <property type="match status" value="1"/>
</dbReference>
<dbReference type="PANTHER" id="PTHR47894:SF1">
    <property type="entry name" value="HTH-TYPE TRANSCRIPTIONAL REGULATOR VQSM"/>
    <property type="match status" value="1"/>
</dbReference>
<dbReference type="AlphaFoldDB" id="A0A1H1G2A3"/>
<keyword evidence="1" id="KW-0805">Transcription regulation</keyword>